<sequence length="524" mass="52953">MSHPSSSSFVSFSTEIAFVDAGIADSASLIAQFQASTEVHLLDSSQAAIDQITQILSTRSNISAVHLVSHGSNGALQLGGDTISDLSEYIAELKLWSNSLTADADILLYGCNVAADGTGQALVNQLSQLTGADVAASDDLTGLGGDWQLEYQTGSIETAAIADDAYKGTLANFFVTSTSDVVDVNDGVLTLREAIIEANTQPDTDNIFFSVNGTITLTGGELAISGSNLNIYGNGASFLTISGNNTNRVFNIGSSNVLLSGLTIANGRVAGAGDDGGGIRNTSNLTVQFCTFSSNSADRFGGGIDNEGNLTVNRSSFSNNSANFFGGGIRNRGILTVSSSSFSGNSASNSGGGIANFGILTVNGSSFSDNSADRFGGGIDNFGTLTVNSSGFSNNSATFGGGIANSGGTMTVTGSYFLNNQASNSGGGIANRFNGFGGTSTLVANVISQNRATNQGGGVFTDAGTVYLQLNNISFNTASTGTDLFGAVLSGTSTPGSVGFNVIGKGGGFTGITNGVNGDVILVP</sequence>
<reference evidence="9" key="1">
    <citation type="submission" date="2020-05" db="EMBL/GenBank/DDBJ databases">
        <authorList>
            <person name="Zhu T."/>
            <person name="Keshari N."/>
            <person name="Lu X."/>
        </authorList>
    </citation>
    <scope>NUCLEOTIDE SEQUENCE</scope>
    <source>
        <strain evidence="9">NK1-12</strain>
    </source>
</reference>
<dbReference type="PANTHER" id="PTHR11319">
    <property type="entry name" value="G PROTEIN-COUPLED RECEPTOR-RELATED"/>
    <property type="match status" value="1"/>
</dbReference>
<dbReference type="RefSeq" id="WP_316431021.1">
    <property type="nucleotide sequence ID" value="NZ_CP053586.1"/>
</dbReference>
<evidence type="ECO:0000256" key="2">
    <source>
        <dbReference type="ARBA" id="ARBA00004442"/>
    </source>
</evidence>
<proteinExistence type="predicted"/>
<dbReference type="Pfam" id="PF14252">
    <property type="entry name" value="DUF4347"/>
    <property type="match status" value="1"/>
</dbReference>
<evidence type="ECO:0000256" key="3">
    <source>
        <dbReference type="ARBA" id="ARBA00004613"/>
    </source>
</evidence>
<dbReference type="InterPro" id="IPR003368">
    <property type="entry name" value="POMP_repeat"/>
</dbReference>
<dbReference type="PANTHER" id="PTHR11319:SF35">
    <property type="entry name" value="OUTER MEMBRANE PROTEIN PMPC-RELATED"/>
    <property type="match status" value="1"/>
</dbReference>
<dbReference type="InterPro" id="IPR025592">
    <property type="entry name" value="DUF4347"/>
</dbReference>
<dbReference type="AlphaFoldDB" id="A0AA96WF17"/>
<evidence type="ECO:0000256" key="4">
    <source>
        <dbReference type="ARBA" id="ARBA00022525"/>
    </source>
</evidence>
<feature type="domain" description="DUF4347" evidence="8">
    <location>
        <begin position="16"/>
        <end position="162"/>
    </location>
</feature>
<evidence type="ECO:0000256" key="7">
    <source>
        <dbReference type="ARBA" id="ARBA00023237"/>
    </source>
</evidence>
<evidence type="ECO:0000256" key="5">
    <source>
        <dbReference type="ARBA" id="ARBA00022729"/>
    </source>
</evidence>
<dbReference type="InterPro" id="IPR011050">
    <property type="entry name" value="Pectin_lyase_fold/virulence"/>
</dbReference>
<evidence type="ECO:0000256" key="1">
    <source>
        <dbReference type="ARBA" id="ARBA00004196"/>
    </source>
</evidence>
<dbReference type="GO" id="GO:0009279">
    <property type="term" value="C:cell outer membrane"/>
    <property type="evidence" value="ECO:0007669"/>
    <property type="project" value="UniProtKB-SubCell"/>
</dbReference>
<gene>
    <name evidence="9" type="ORF">HJG54_20350</name>
</gene>
<comment type="subcellular location">
    <subcellularLocation>
        <location evidence="1">Cell envelope</location>
    </subcellularLocation>
    <subcellularLocation>
        <location evidence="2">Cell outer membrane</location>
    </subcellularLocation>
    <subcellularLocation>
        <location evidence="3">Secreted</location>
    </subcellularLocation>
</comment>
<evidence type="ECO:0000256" key="6">
    <source>
        <dbReference type="ARBA" id="ARBA00023136"/>
    </source>
</evidence>
<dbReference type="SUPFAM" id="SSF51126">
    <property type="entry name" value="Pectin lyase-like"/>
    <property type="match status" value="1"/>
</dbReference>
<accession>A0AA96WF17</accession>
<keyword evidence="6" id="KW-0472">Membrane</keyword>
<organism evidence="9">
    <name type="scientific">Leptolyngbya sp. NK1-12</name>
    <dbReference type="NCBI Taxonomy" id="2547451"/>
    <lineage>
        <taxon>Bacteria</taxon>
        <taxon>Bacillati</taxon>
        <taxon>Cyanobacteriota</taxon>
        <taxon>Cyanophyceae</taxon>
        <taxon>Leptolyngbyales</taxon>
        <taxon>Leptolyngbyaceae</taxon>
        <taxon>Leptolyngbya group</taxon>
        <taxon>Leptolyngbya</taxon>
    </lineage>
</organism>
<name>A0AA96WF17_9CYAN</name>
<keyword evidence="7" id="KW-0998">Cell outer membrane</keyword>
<dbReference type="Pfam" id="PF02415">
    <property type="entry name" value="Chlam_PMP"/>
    <property type="match status" value="1"/>
</dbReference>
<evidence type="ECO:0000313" key="9">
    <source>
        <dbReference type="EMBL" id="WNZ24967.1"/>
    </source>
</evidence>
<evidence type="ECO:0000259" key="8">
    <source>
        <dbReference type="Pfam" id="PF14252"/>
    </source>
</evidence>
<keyword evidence="5" id="KW-0732">Signal</keyword>
<keyword evidence="4" id="KW-0964">Secreted</keyword>
<dbReference type="EMBL" id="CP053586">
    <property type="protein sequence ID" value="WNZ24967.1"/>
    <property type="molecule type" value="Genomic_DNA"/>
</dbReference>
<dbReference type="GO" id="GO:0005576">
    <property type="term" value="C:extracellular region"/>
    <property type="evidence" value="ECO:0007669"/>
    <property type="project" value="UniProtKB-SubCell"/>
</dbReference>
<protein>
    <submittedName>
        <fullName evidence="9">DUF4347 domain-containing protein</fullName>
    </submittedName>
</protein>